<organism evidence="1 2">
    <name type="scientific">Irpex rosettiformis</name>
    <dbReference type="NCBI Taxonomy" id="378272"/>
    <lineage>
        <taxon>Eukaryota</taxon>
        <taxon>Fungi</taxon>
        <taxon>Dikarya</taxon>
        <taxon>Basidiomycota</taxon>
        <taxon>Agaricomycotina</taxon>
        <taxon>Agaricomycetes</taxon>
        <taxon>Polyporales</taxon>
        <taxon>Irpicaceae</taxon>
        <taxon>Irpex</taxon>
    </lineage>
</organism>
<reference evidence="1" key="1">
    <citation type="journal article" date="2021" name="Environ. Microbiol.">
        <title>Gene family expansions and transcriptome signatures uncover fungal adaptations to wood decay.</title>
        <authorList>
            <person name="Hage H."/>
            <person name="Miyauchi S."/>
            <person name="Viragh M."/>
            <person name="Drula E."/>
            <person name="Min B."/>
            <person name="Chaduli D."/>
            <person name="Navarro D."/>
            <person name="Favel A."/>
            <person name="Norest M."/>
            <person name="Lesage-Meessen L."/>
            <person name="Balint B."/>
            <person name="Merenyi Z."/>
            <person name="de Eugenio L."/>
            <person name="Morin E."/>
            <person name="Martinez A.T."/>
            <person name="Baldrian P."/>
            <person name="Stursova M."/>
            <person name="Martinez M.J."/>
            <person name="Novotny C."/>
            <person name="Magnuson J.K."/>
            <person name="Spatafora J.W."/>
            <person name="Maurice S."/>
            <person name="Pangilinan J."/>
            <person name="Andreopoulos W."/>
            <person name="LaButti K."/>
            <person name="Hundley H."/>
            <person name="Na H."/>
            <person name="Kuo A."/>
            <person name="Barry K."/>
            <person name="Lipzen A."/>
            <person name="Henrissat B."/>
            <person name="Riley R."/>
            <person name="Ahrendt S."/>
            <person name="Nagy L.G."/>
            <person name="Grigoriev I.V."/>
            <person name="Martin F."/>
            <person name="Rosso M.N."/>
        </authorList>
    </citation>
    <scope>NUCLEOTIDE SEQUENCE</scope>
    <source>
        <strain evidence="1">CBS 384.51</strain>
    </source>
</reference>
<sequence>MPTDTYTELWLEGPLSTAIYTRVYKPPPPIALRASLIFVHGYLEHVDRHGYVQAHTKWASRGVAVLTFDQRGFGRTALNTEHRSPGSAYGRTGGSNERMADLEWAIKLAKSTFGDNVPIFLMGHSMAGGTVLGFATLATSPAKETIALLSGVISSSPLIRVGRKQPSWIVKRLLNSLSKIFPNMPISTPPQDKELSRDPTVGEAALKDPWIKGCGSAQGISDMIQRGEYLLQEGYKLWPSDLPVLILQGDADVVNAFPPTKAFYELLKAPDKEFIVYEDAWHDLISEPDVKDKYFEDILNWIGRHSHSKNLDD</sequence>
<evidence type="ECO:0000313" key="2">
    <source>
        <dbReference type="Proteomes" id="UP001055072"/>
    </source>
</evidence>
<dbReference type="Proteomes" id="UP001055072">
    <property type="component" value="Unassembled WGS sequence"/>
</dbReference>
<evidence type="ECO:0000313" key="1">
    <source>
        <dbReference type="EMBL" id="KAI0084182.1"/>
    </source>
</evidence>
<keyword evidence="2" id="KW-1185">Reference proteome</keyword>
<dbReference type="EMBL" id="MU274946">
    <property type="protein sequence ID" value="KAI0084182.1"/>
    <property type="molecule type" value="Genomic_DNA"/>
</dbReference>
<name>A0ACB8TQC1_9APHY</name>
<protein>
    <submittedName>
        <fullName evidence="1">Lysophospholipase</fullName>
    </submittedName>
</protein>
<comment type="caution">
    <text evidence="1">The sequence shown here is derived from an EMBL/GenBank/DDBJ whole genome shotgun (WGS) entry which is preliminary data.</text>
</comment>
<gene>
    <name evidence="1" type="ORF">BDY19DRAFT_973501</name>
</gene>
<proteinExistence type="predicted"/>
<accession>A0ACB8TQC1</accession>